<comment type="caution">
    <text evidence="2">The sequence shown here is derived from an EMBL/GenBank/DDBJ whole genome shotgun (WGS) entry which is preliminary data.</text>
</comment>
<evidence type="ECO:0000313" key="3">
    <source>
        <dbReference type="EMBL" id="CAL4762299.1"/>
    </source>
</evidence>
<feature type="compositionally biased region" description="Low complexity" evidence="1">
    <location>
        <begin position="232"/>
        <end position="242"/>
    </location>
</feature>
<sequence length="824" mass="90801">MVFSLPLSFKPLDHVELFSGKMAVTVAEMQEGRKCAAYDMDYDDKYMNILDPQGFAVAVYQVLRIKPGGSLTLAPVCGTWVWLSRGSTKRSAQCPLGDPSASAAVAGHRYIEEIDNYKPRQGTRAVASGPMVRHYRDSKGRPRVQGASGLKDSQSYTPAFGRAMAKLRTRNQARVRREAKAFLKAAAQVSHATFYSADGREAVPTSKGVQKTHKGKDPPKTRVSGKSKPVESPASSTTTATSRKGQPFVYTTPVDKRTPAIKSPPAASEKLSPELNDAMKMNKINEVKAAKQKGEKDVHTGTEKVANKEKKDKKEKKDSKHQKKENKKENKKEKKSEKTKKDKAEDEAKVEKADNRKDQEKEKARDSKVSKKTDKKVREEDQSKKEPKSSQAAKGGKERKETRSKEEISKANPTQPPSQQVKKARAALGDKKNPAAENETHEPDKASKMKKLSREEKRQVFSSDLAVMGEEQIDNLIASLRVERKENEKVGEPEEDEAGILSQEDGSEGENDGKEAEDDEDKDNEQDGEEGKEEEEDEHDDQEAETTQEEQGEEEEKEVDGSVCLGDLGSEQDVHSVFGSSSSEDEDASTPAAPPGQAVAEVIEKATLKAEEEAQRANSTTNRAEWAAFSREIKNRQKFPVQLSDHLARDKTDLFNLWLQNGQSLKKVAVVLERRVEAVNTVRTGREGKKKRELEAKYPAAKVEQLTTLLKSRGMWYWDPDFPGDEEEIYYYAGTGNQIRRDDITAEGMSLRGTANADAPTLEAVAGEGGPLASGALPALDMASPEGIKNTWQATNAGPVVKVKAPKAPKPSPAEEQVAKTVPE</sequence>
<accession>A0A9P1BKE6</accession>
<reference evidence="2" key="1">
    <citation type="submission" date="2022-10" db="EMBL/GenBank/DDBJ databases">
        <authorList>
            <person name="Chen Y."/>
            <person name="Dougan E. K."/>
            <person name="Chan C."/>
            <person name="Rhodes N."/>
            <person name="Thang M."/>
        </authorList>
    </citation>
    <scope>NUCLEOTIDE SEQUENCE</scope>
</reference>
<feature type="compositionally biased region" description="Basic and acidic residues" evidence="1">
    <location>
        <begin position="326"/>
        <end position="388"/>
    </location>
</feature>
<proteinExistence type="predicted"/>
<protein>
    <submittedName>
        <fullName evidence="2">Uncharacterized protein</fullName>
    </submittedName>
</protein>
<dbReference type="EMBL" id="CAMXCT020000173">
    <property type="protein sequence ID" value="CAL1128362.1"/>
    <property type="molecule type" value="Genomic_DNA"/>
</dbReference>
<feature type="region of interest" description="Disordered" evidence="1">
    <location>
        <begin position="201"/>
        <end position="471"/>
    </location>
</feature>
<feature type="region of interest" description="Disordered" evidence="1">
    <location>
        <begin position="803"/>
        <end position="824"/>
    </location>
</feature>
<dbReference type="EMBL" id="CAMXCT010000173">
    <property type="protein sequence ID" value="CAI3974987.1"/>
    <property type="molecule type" value="Genomic_DNA"/>
</dbReference>
<feature type="compositionally biased region" description="Polar residues" evidence="1">
    <location>
        <begin position="411"/>
        <end position="421"/>
    </location>
</feature>
<dbReference type="Proteomes" id="UP001152797">
    <property type="component" value="Unassembled WGS sequence"/>
</dbReference>
<feature type="compositionally biased region" description="Basic and acidic residues" evidence="1">
    <location>
        <begin position="395"/>
        <end position="409"/>
    </location>
</feature>
<dbReference type="AlphaFoldDB" id="A0A9P1BKE6"/>
<feature type="compositionally biased region" description="Acidic residues" evidence="1">
    <location>
        <begin position="505"/>
        <end position="558"/>
    </location>
</feature>
<gene>
    <name evidence="2" type="ORF">C1SCF055_LOCUS3349</name>
</gene>
<name>A0A9P1BKE6_9DINO</name>
<evidence type="ECO:0000313" key="2">
    <source>
        <dbReference type="EMBL" id="CAI3974987.1"/>
    </source>
</evidence>
<evidence type="ECO:0000313" key="4">
    <source>
        <dbReference type="Proteomes" id="UP001152797"/>
    </source>
</evidence>
<feature type="region of interest" description="Disordered" evidence="1">
    <location>
        <begin position="485"/>
        <end position="599"/>
    </location>
</feature>
<evidence type="ECO:0000256" key="1">
    <source>
        <dbReference type="SAM" id="MobiDB-lite"/>
    </source>
</evidence>
<organism evidence="2">
    <name type="scientific">Cladocopium goreaui</name>
    <dbReference type="NCBI Taxonomy" id="2562237"/>
    <lineage>
        <taxon>Eukaryota</taxon>
        <taxon>Sar</taxon>
        <taxon>Alveolata</taxon>
        <taxon>Dinophyceae</taxon>
        <taxon>Suessiales</taxon>
        <taxon>Symbiodiniaceae</taxon>
        <taxon>Cladocopium</taxon>
    </lineage>
</organism>
<feature type="compositionally biased region" description="Basic and acidic residues" evidence="1">
    <location>
        <begin position="428"/>
        <end position="459"/>
    </location>
</feature>
<reference evidence="3 4" key="2">
    <citation type="submission" date="2024-05" db="EMBL/GenBank/DDBJ databases">
        <authorList>
            <person name="Chen Y."/>
            <person name="Shah S."/>
            <person name="Dougan E. K."/>
            <person name="Thang M."/>
            <person name="Chan C."/>
        </authorList>
    </citation>
    <scope>NUCLEOTIDE SEQUENCE [LARGE SCALE GENOMIC DNA]</scope>
</reference>
<feature type="compositionally biased region" description="Basic and acidic residues" evidence="1">
    <location>
        <begin position="283"/>
        <end position="318"/>
    </location>
</feature>
<feature type="region of interest" description="Disordered" evidence="1">
    <location>
        <begin position="135"/>
        <end position="157"/>
    </location>
</feature>
<keyword evidence="4" id="KW-1185">Reference proteome</keyword>
<dbReference type="EMBL" id="CAMXCT030000173">
    <property type="protein sequence ID" value="CAL4762299.1"/>
    <property type="molecule type" value="Genomic_DNA"/>
</dbReference>